<dbReference type="AlphaFoldDB" id="A0A0C2WTC3"/>
<feature type="region of interest" description="Disordered" evidence="1">
    <location>
        <begin position="90"/>
        <end position="123"/>
    </location>
</feature>
<evidence type="ECO:0000313" key="3">
    <source>
        <dbReference type="Proteomes" id="UP000054549"/>
    </source>
</evidence>
<sequence>MLQNWAILSSVIRSGMGQVVEGCGMVPFRHPGYVTYNYTTLSRIHTPRRRSMKRQCRTPTRRRRSRSRWTLFHRRPSLLPTHQLAQLGRYRPSQTSHQLCSSTKTVGSTGRRGRASTADQICP</sequence>
<evidence type="ECO:0000313" key="2">
    <source>
        <dbReference type="EMBL" id="KIL59991.1"/>
    </source>
</evidence>
<dbReference type="EMBL" id="KN818306">
    <property type="protein sequence ID" value="KIL59991.1"/>
    <property type="molecule type" value="Genomic_DNA"/>
</dbReference>
<name>A0A0C2WTC3_AMAMK</name>
<feature type="compositionally biased region" description="Polar residues" evidence="1">
    <location>
        <begin position="92"/>
        <end position="108"/>
    </location>
</feature>
<protein>
    <submittedName>
        <fullName evidence="2">Uncharacterized protein</fullName>
    </submittedName>
</protein>
<accession>A0A0C2WTC3</accession>
<evidence type="ECO:0000256" key="1">
    <source>
        <dbReference type="SAM" id="MobiDB-lite"/>
    </source>
</evidence>
<proteinExistence type="predicted"/>
<reference evidence="2 3" key="1">
    <citation type="submission" date="2014-04" db="EMBL/GenBank/DDBJ databases">
        <title>Evolutionary Origins and Diversification of the Mycorrhizal Mutualists.</title>
        <authorList>
            <consortium name="DOE Joint Genome Institute"/>
            <consortium name="Mycorrhizal Genomics Consortium"/>
            <person name="Kohler A."/>
            <person name="Kuo A."/>
            <person name="Nagy L.G."/>
            <person name="Floudas D."/>
            <person name="Copeland A."/>
            <person name="Barry K.W."/>
            <person name="Cichocki N."/>
            <person name="Veneault-Fourrey C."/>
            <person name="LaButti K."/>
            <person name="Lindquist E.A."/>
            <person name="Lipzen A."/>
            <person name="Lundell T."/>
            <person name="Morin E."/>
            <person name="Murat C."/>
            <person name="Riley R."/>
            <person name="Ohm R."/>
            <person name="Sun H."/>
            <person name="Tunlid A."/>
            <person name="Henrissat B."/>
            <person name="Grigoriev I.V."/>
            <person name="Hibbett D.S."/>
            <person name="Martin F."/>
        </authorList>
    </citation>
    <scope>NUCLEOTIDE SEQUENCE [LARGE SCALE GENOMIC DNA]</scope>
    <source>
        <strain evidence="2 3">Koide BX008</strain>
    </source>
</reference>
<gene>
    <name evidence="2" type="ORF">M378DRAFT_959831</name>
</gene>
<keyword evidence="3" id="KW-1185">Reference proteome</keyword>
<feature type="region of interest" description="Disordered" evidence="1">
    <location>
        <begin position="48"/>
        <end position="67"/>
    </location>
</feature>
<dbReference type="InParanoid" id="A0A0C2WTC3"/>
<dbReference type="Proteomes" id="UP000054549">
    <property type="component" value="Unassembled WGS sequence"/>
</dbReference>
<dbReference type="HOGENOM" id="CLU_2014690_0_0_1"/>
<organism evidence="2 3">
    <name type="scientific">Amanita muscaria (strain Koide BX008)</name>
    <dbReference type="NCBI Taxonomy" id="946122"/>
    <lineage>
        <taxon>Eukaryota</taxon>
        <taxon>Fungi</taxon>
        <taxon>Dikarya</taxon>
        <taxon>Basidiomycota</taxon>
        <taxon>Agaricomycotina</taxon>
        <taxon>Agaricomycetes</taxon>
        <taxon>Agaricomycetidae</taxon>
        <taxon>Agaricales</taxon>
        <taxon>Pluteineae</taxon>
        <taxon>Amanitaceae</taxon>
        <taxon>Amanita</taxon>
    </lineage>
</organism>